<evidence type="ECO:0000313" key="3">
    <source>
        <dbReference type="Proteomes" id="UP000680067"/>
    </source>
</evidence>
<dbReference type="EMBL" id="JAGSPN010000001">
    <property type="protein sequence ID" value="MBR7780620.1"/>
    <property type="molecule type" value="Genomic_DNA"/>
</dbReference>
<protein>
    <submittedName>
        <fullName evidence="2">TniQ family protein</fullName>
    </submittedName>
</protein>
<accession>A0A941DIR0</accession>
<gene>
    <name evidence="2" type="ORF">KDM89_00575</name>
</gene>
<dbReference type="Pfam" id="PF06527">
    <property type="entry name" value="TniQ"/>
    <property type="match status" value="1"/>
</dbReference>
<keyword evidence="3" id="KW-1185">Reference proteome</keyword>
<organism evidence="2 3">
    <name type="scientific">Undibacterium luofuense</name>
    <dbReference type="NCBI Taxonomy" id="2828733"/>
    <lineage>
        <taxon>Bacteria</taxon>
        <taxon>Pseudomonadati</taxon>
        <taxon>Pseudomonadota</taxon>
        <taxon>Betaproteobacteria</taxon>
        <taxon>Burkholderiales</taxon>
        <taxon>Oxalobacteraceae</taxon>
        <taxon>Undibacterium</taxon>
    </lineage>
</organism>
<name>A0A941DIR0_9BURK</name>
<sequence length="352" mass="40315">MNIEQDELFSTWLVRAALAQGTDPLVLASHLWPGWRVCTIDLDRGVSEECATRLVQESGIQYDEFYSASFLPIAKAIGQEIRADRAIWYWFLALGSRNRKRHGGLQYCSHCLATDTRPYFRVQWRLAWHTCCAIHKICLRDRCWYCHMPIEPNRLSAQDLMSTCPSCKRDLRDAVMVPASASSLEFQEYADNVVITNSGFYGAHQLKTTEWFFLARYLLMLLRFTARNQTSNVRKCLASLLPSVSCLKPPITGLGFEMLPTSERANFLESVGVLIRTGPEHFRSAVLAHSLTGMSLRQGWQILPQYIHDIVQEIPQLARSRSTNIAVVSAPKSKQTVLYKWARLQRKIRRFP</sequence>
<evidence type="ECO:0000313" key="2">
    <source>
        <dbReference type="EMBL" id="MBR7780620.1"/>
    </source>
</evidence>
<feature type="domain" description="TniQ" evidence="1">
    <location>
        <begin position="4"/>
        <end position="139"/>
    </location>
</feature>
<reference evidence="2" key="1">
    <citation type="submission" date="2021-04" db="EMBL/GenBank/DDBJ databases">
        <title>novel species isolated from subtropical streams in China.</title>
        <authorList>
            <person name="Lu H."/>
        </authorList>
    </citation>
    <scope>NUCLEOTIDE SEQUENCE</scope>
    <source>
        <strain evidence="2">LFS511W</strain>
    </source>
</reference>
<comment type="caution">
    <text evidence="2">The sequence shown here is derived from an EMBL/GenBank/DDBJ whole genome shotgun (WGS) entry which is preliminary data.</text>
</comment>
<proteinExistence type="predicted"/>
<dbReference type="Proteomes" id="UP000680067">
    <property type="component" value="Unassembled WGS sequence"/>
</dbReference>
<dbReference type="AlphaFoldDB" id="A0A941DIR0"/>
<evidence type="ECO:0000259" key="1">
    <source>
        <dbReference type="Pfam" id="PF06527"/>
    </source>
</evidence>
<dbReference type="InterPro" id="IPR009492">
    <property type="entry name" value="TniQ"/>
</dbReference>